<evidence type="ECO:0000256" key="4">
    <source>
        <dbReference type="ARBA" id="ARBA00023136"/>
    </source>
</evidence>
<keyword evidence="4 5" id="KW-0472">Membrane</keyword>
<dbReference type="SUPFAM" id="SSF81324">
    <property type="entry name" value="Voltage-gated potassium channels"/>
    <property type="match status" value="1"/>
</dbReference>
<dbReference type="EMBL" id="VFQC01000001">
    <property type="protein sequence ID" value="TQN33094.1"/>
    <property type="molecule type" value="Genomic_DNA"/>
</dbReference>
<feature type="transmembrane region" description="Helical" evidence="5">
    <location>
        <begin position="51"/>
        <end position="70"/>
    </location>
</feature>
<accession>A0A543NMQ4</accession>
<dbReference type="Proteomes" id="UP000317422">
    <property type="component" value="Unassembled WGS sequence"/>
</dbReference>
<keyword evidence="7" id="KW-1185">Reference proteome</keyword>
<organism evidence="6 7">
    <name type="scientific">Haloactinospora alba</name>
    <dbReference type="NCBI Taxonomy" id="405555"/>
    <lineage>
        <taxon>Bacteria</taxon>
        <taxon>Bacillati</taxon>
        <taxon>Actinomycetota</taxon>
        <taxon>Actinomycetes</taxon>
        <taxon>Streptosporangiales</taxon>
        <taxon>Nocardiopsidaceae</taxon>
        <taxon>Haloactinospora</taxon>
    </lineage>
</organism>
<dbReference type="Gene3D" id="1.20.120.350">
    <property type="entry name" value="Voltage-gated potassium channels. Chain C"/>
    <property type="match status" value="1"/>
</dbReference>
<feature type="transmembrane region" description="Helical" evidence="5">
    <location>
        <begin position="19"/>
        <end position="39"/>
    </location>
</feature>
<dbReference type="AlphaFoldDB" id="A0A543NMQ4"/>
<gene>
    <name evidence="6" type="ORF">FHX37_3093</name>
</gene>
<evidence type="ECO:0000256" key="5">
    <source>
        <dbReference type="SAM" id="Phobius"/>
    </source>
</evidence>
<dbReference type="GO" id="GO:0016020">
    <property type="term" value="C:membrane"/>
    <property type="evidence" value="ECO:0007669"/>
    <property type="project" value="UniProtKB-SubCell"/>
</dbReference>
<dbReference type="RefSeq" id="WP_141924509.1">
    <property type="nucleotide sequence ID" value="NZ_VFQC01000001.1"/>
</dbReference>
<evidence type="ECO:0000256" key="1">
    <source>
        <dbReference type="ARBA" id="ARBA00004141"/>
    </source>
</evidence>
<proteinExistence type="predicted"/>
<sequence length="206" mass="22376">MPDTVTEINARARRLERGLAVPVLVAAVASVPALFLTVWGSGAASALGRAANWLVSAVLWAEWLVLFLMADSRLRWIRDHKWTTFVACATVPAVIFLIGPVQVLRFLQVLGALRVVRVTRILKAGRVLRRRADLPRTWQRVVMTGSVLLSAGFVAVVLADPTARSRLLLADLLGWAGVWPPLVAAVLLFAATVVVLRAQEQGPLPP</sequence>
<feature type="transmembrane region" description="Helical" evidence="5">
    <location>
        <begin position="178"/>
        <end position="196"/>
    </location>
</feature>
<comment type="caution">
    <text evidence="6">The sequence shown here is derived from an EMBL/GenBank/DDBJ whole genome shotgun (WGS) entry which is preliminary data.</text>
</comment>
<evidence type="ECO:0000313" key="6">
    <source>
        <dbReference type="EMBL" id="TQN33094.1"/>
    </source>
</evidence>
<keyword evidence="3 5" id="KW-1133">Transmembrane helix</keyword>
<name>A0A543NMQ4_9ACTN</name>
<evidence type="ECO:0000313" key="7">
    <source>
        <dbReference type="Proteomes" id="UP000317422"/>
    </source>
</evidence>
<evidence type="ECO:0008006" key="8">
    <source>
        <dbReference type="Google" id="ProtNLM"/>
    </source>
</evidence>
<evidence type="ECO:0000256" key="3">
    <source>
        <dbReference type="ARBA" id="ARBA00022989"/>
    </source>
</evidence>
<reference evidence="6 7" key="1">
    <citation type="submission" date="2019-06" db="EMBL/GenBank/DDBJ databases">
        <title>Sequencing the genomes of 1000 actinobacteria strains.</title>
        <authorList>
            <person name="Klenk H.-P."/>
        </authorList>
    </citation>
    <scope>NUCLEOTIDE SEQUENCE [LARGE SCALE GENOMIC DNA]</scope>
    <source>
        <strain evidence="6 7">DSM 45015</strain>
    </source>
</reference>
<evidence type="ECO:0000256" key="2">
    <source>
        <dbReference type="ARBA" id="ARBA00022692"/>
    </source>
</evidence>
<dbReference type="OrthoDB" id="3428146at2"/>
<comment type="subcellular location">
    <subcellularLocation>
        <location evidence="1">Membrane</location>
        <topology evidence="1">Multi-pass membrane protein</topology>
    </subcellularLocation>
</comment>
<feature type="transmembrane region" description="Helical" evidence="5">
    <location>
        <begin position="82"/>
        <end position="100"/>
    </location>
</feature>
<feature type="transmembrane region" description="Helical" evidence="5">
    <location>
        <begin position="137"/>
        <end position="158"/>
    </location>
</feature>
<protein>
    <recommendedName>
        <fullName evidence="8">Voltage-gated potassium channel</fullName>
    </recommendedName>
</protein>
<dbReference type="InterPro" id="IPR027359">
    <property type="entry name" value="Volt_channel_dom_sf"/>
</dbReference>
<keyword evidence="2 5" id="KW-0812">Transmembrane</keyword>